<dbReference type="AlphaFoldDB" id="A0A255XQL4"/>
<dbReference type="SUPFAM" id="SSF53850">
    <property type="entry name" value="Periplasmic binding protein-like II"/>
    <property type="match status" value="1"/>
</dbReference>
<dbReference type="InterPro" id="IPR000847">
    <property type="entry name" value="LysR_HTH_N"/>
</dbReference>
<dbReference type="RefSeq" id="WP_094408907.1">
    <property type="nucleotide sequence ID" value="NZ_BMJZ01000001.1"/>
</dbReference>
<evidence type="ECO:0000256" key="2">
    <source>
        <dbReference type="ARBA" id="ARBA00023015"/>
    </source>
</evidence>
<dbReference type="EMBL" id="NOXS01000032">
    <property type="protein sequence ID" value="OYQ18644.1"/>
    <property type="molecule type" value="Genomic_DNA"/>
</dbReference>
<dbReference type="Gene3D" id="3.40.190.10">
    <property type="entry name" value="Periplasmic binding protein-like II"/>
    <property type="match status" value="2"/>
</dbReference>
<dbReference type="NCBIfam" id="NF008352">
    <property type="entry name" value="PRK11139.1"/>
    <property type="match status" value="1"/>
</dbReference>
<dbReference type="PROSITE" id="PS50931">
    <property type="entry name" value="HTH_LYSR"/>
    <property type="match status" value="1"/>
</dbReference>
<dbReference type="SUPFAM" id="SSF46785">
    <property type="entry name" value="Winged helix' DNA-binding domain"/>
    <property type="match status" value="1"/>
</dbReference>
<dbReference type="InterPro" id="IPR036388">
    <property type="entry name" value="WH-like_DNA-bd_sf"/>
</dbReference>
<dbReference type="InterPro" id="IPR005119">
    <property type="entry name" value="LysR_subst-bd"/>
</dbReference>
<evidence type="ECO:0000259" key="5">
    <source>
        <dbReference type="PROSITE" id="PS50931"/>
    </source>
</evidence>
<dbReference type="GO" id="GO:0003700">
    <property type="term" value="F:DNA-binding transcription factor activity"/>
    <property type="evidence" value="ECO:0007669"/>
    <property type="project" value="InterPro"/>
</dbReference>
<dbReference type="PANTHER" id="PTHR30537">
    <property type="entry name" value="HTH-TYPE TRANSCRIPTIONAL REGULATOR"/>
    <property type="match status" value="1"/>
</dbReference>
<dbReference type="PANTHER" id="PTHR30537:SF74">
    <property type="entry name" value="HTH-TYPE TRANSCRIPTIONAL REGULATOR TRPI"/>
    <property type="match status" value="1"/>
</dbReference>
<comment type="similarity">
    <text evidence="1">Belongs to the LysR transcriptional regulatory family.</text>
</comment>
<gene>
    <name evidence="6" type="ORF">CHR90_10270</name>
</gene>
<dbReference type="InterPro" id="IPR058163">
    <property type="entry name" value="LysR-type_TF_proteobact-type"/>
</dbReference>
<protein>
    <recommendedName>
        <fullName evidence="5">HTH lysR-type domain-containing protein</fullName>
    </recommendedName>
</protein>
<evidence type="ECO:0000256" key="4">
    <source>
        <dbReference type="ARBA" id="ARBA00023163"/>
    </source>
</evidence>
<dbReference type="GO" id="GO:0006351">
    <property type="term" value="P:DNA-templated transcription"/>
    <property type="evidence" value="ECO:0007669"/>
    <property type="project" value="TreeGrafter"/>
</dbReference>
<keyword evidence="3" id="KW-0238">DNA-binding</keyword>
<dbReference type="PRINTS" id="PR00039">
    <property type="entry name" value="HTHLYSR"/>
</dbReference>
<dbReference type="Pfam" id="PF00126">
    <property type="entry name" value="HTH_1"/>
    <property type="match status" value="1"/>
</dbReference>
<evidence type="ECO:0000313" key="7">
    <source>
        <dbReference type="Proteomes" id="UP000216361"/>
    </source>
</evidence>
<dbReference type="Proteomes" id="UP000216361">
    <property type="component" value="Unassembled WGS sequence"/>
</dbReference>
<keyword evidence="2" id="KW-0805">Transcription regulation</keyword>
<name>A0A255XQL4_9PROT</name>
<feature type="domain" description="HTH lysR-type" evidence="5">
    <location>
        <begin position="7"/>
        <end position="64"/>
    </location>
</feature>
<organism evidence="6 7">
    <name type="scientific">Elstera cyanobacteriorum</name>
    <dbReference type="NCBI Taxonomy" id="2022747"/>
    <lineage>
        <taxon>Bacteria</taxon>
        <taxon>Pseudomonadati</taxon>
        <taxon>Pseudomonadota</taxon>
        <taxon>Alphaproteobacteria</taxon>
        <taxon>Rhodospirillales</taxon>
        <taxon>Rhodospirillaceae</taxon>
        <taxon>Elstera</taxon>
    </lineage>
</organism>
<dbReference type="Pfam" id="PF03466">
    <property type="entry name" value="LysR_substrate"/>
    <property type="match status" value="1"/>
</dbReference>
<dbReference type="GO" id="GO:0043565">
    <property type="term" value="F:sequence-specific DNA binding"/>
    <property type="evidence" value="ECO:0007669"/>
    <property type="project" value="TreeGrafter"/>
</dbReference>
<evidence type="ECO:0000256" key="1">
    <source>
        <dbReference type="ARBA" id="ARBA00009437"/>
    </source>
</evidence>
<comment type="caution">
    <text evidence="6">The sequence shown here is derived from an EMBL/GenBank/DDBJ whole genome shotgun (WGS) entry which is preliminary data.</text>
</comment>
<dbReference type="OrthoDB" id="9794694at2"/>
<dbReference type="Gene3D" id="1.10.10.10">
    <property type="entry name" value="Winged helix-like DNA-binding domain superfamily/Winged helix DNA-binding domain"/>
    <property type="match status" value="1"/>
</dbReference>
<dbReference type="CDD" id="cd08432">
    <property type="entry name" value="PBP2_GcdR_TrpI_HvrB_AmpR_like"/>
    <property type="match status" value="1"/>
</dbReference>
<proteinExistence type="inferred from homology"/>
<keyword evidence="4" id="KW-0804">Transcription</keyword>
<evidence type="ECO:0000313" key="6">
    <source>
        <dbReference type="EMBL" id="OYQ18644.1"/>
    </source>
</evidence>
<keyword evidence="7" id="KW-1185">Reference proteome</keyword>
<evidence type="ECO:0000256" key="3">
    <source>
        <dbReference type="ARBA" id="ARBA00023125"/>
    </source>
</evidence>
<reference evidence="6 7" key="1">
    <citation type="submission" date="2017-07" db="EMBL/GenBank/DDBJ databases">
        <title>Elstera cyanobacteriorum sp. nov., a novel bacterium isolated from cyanobacterial aggregates in a eutrophic lake.</title>
        <authorList>
            <person name="Cai H."/>
        </authorList>
    </citation>
    <scope>NUCLEOTIDE SEQUENCE [LARGE SCALE GENOMIC DNA]</scope>
    <source>
        <strain evidence="6 7">TH019</strain>
    </source>
</reference>
<accession>A0A255XQL4</accession>
<dbReference type="InterPro" id="IPR036390">
    <property type="entry name" value="WH_DNA-bd_sf"/>
</dbReference>
<sequence>MRLRRLPSLNGLRTFEVAARLGSFTLAAEELRVTQSAVSRMVASLEADLGIPLFERQGPRLTVTPAGIDYQHAIAAALSDLETATERLRYGEEGGPIAVSTLHTLAFRWLVPRLQRFEAAHPGLSIDISTGDRLANFATEPVDIGIRYGYGDWPGCTVHFLMPETVSLFCAPSLPTRRGGLTQPDDLRHHRLLYHSTRPQAWPDFFAALGLPPPLVPPSGPGFEHFFMIIEAAVAGMGIALLPEFLVQDDLVQGRLIRALPVSVRNPRAYYLVHAKGAERRAKVAAFRNWLLDEAAPYRSETPAP</sequence>
<dbReference type="FunFam" id="3.40.190.10:FF:000017">
    <property type="entry name" value="Glycine cleavage system transcriptional activator"/>
    <property type="match status" value="1"/>
</dbReference>